<dbReference type="Proteomes" id="UP000094569">
    <property type="component" value="Unassembled WGS sequence"/>
</dbReference>
<reference evidence="5 6" key="1">
    <citation type="journal article" date="2016" name="BMC Genomics">
        <title>Comparative genomic and transcriptomic analyses of the Fuzhuan brick tea-fermentation fungus Aspergillus cristatus.</title>
        <authorList>
            <person name="Ge Y."/>
            <person name="Wang Y."/>
            <person name="Liu Y."/>
            <person name="Tan Y."/>
            <person name="Ren X."/>
            <person name="Zhang X."/>
            <person name="Hyde K.D."/>
            <person name="Liu Y."/>
            <person name="Liu Z."/>
        </authorList>
    </citation>
    <scope>NUCLEOTIDE SEQUENCE [LARGE SCALE GENOMIC DNA]</scope>
    <source>
        <strain evidence="5 6">GZAAS20.1005</strain>
    </source>
</reference>
<dbReference type="STRING" id="573508.A0A1E3B6K1"/>
<organism evidence="5 6">
    <name type="scientific">Aspergillus cristatus</name>
    <name type="common">Chinese Fuzhuan brick tea-fermentation fungus</name>
    <name type="synonym">Eurotium cristatum</name>
    <dbReference type="NCBI Taxonomy" id="573508"/>
    <lineage>
        <taxon>Eukaryota</taxon>
        <taxon>Fungi</taxon>
        <taxon>Dikarya</taxon>
        <taxon>Ascomycota</taxon>
        <taxon>Pezizomycotina</taxon>
        <taxon>Eurotiomycetes</taxon>
        <taxon>Eurotiomycetidae</taxon>
        <taxon>Eurotiales</taxon>
        <taxon>Aspergillaceae</taxon>
        <taxon>Aspergillus</taxon>
        <taxon>Aspergillus subgen. Aspergillus</taxon>
    </lineage>
</organism>
<evidence type="ECO:0000259" key="4">
    <source>
        <dbReference type="Pfam" id="PF08240"/>
    </source>
</evidence>
<dbReference type="EMBL" id="JXNT01000011">
    <property type="protein sequence ID" value="ODM16577.1"/>
    <property type="molecule type" value="Genomic_DNA"/>
</dbReference>
<keyword evidence="2" id="KW-0560">Oxidoreductase</keyword>
<dbReference type="Gene3D" id="3.40.50.720">
    <property type="entry name" value="NAD(P)-binding Rossmann-like Domain"/>
    <property type="match status" value="1"/>
</dbReference>
<evidence type="ECO:0000313" key="6">
    <source>
        <dbReference type="Proteomes" id="UP000094569"/>
    </source>
</evidence>
<accession>A0A1E3B6K1</accession>
<dbReference type="PANTHER" id="PTHR43482:SF2">
    <property type="entry name" value="ZINC-BINDING DEHYDROGENASE FAMILY, PUTATIVE (AFU_ORTHOLOGUE AFUA_3G15030)-RELATED"/>
    <property type="match status" value="1"/>
</dbReference>
<protein>
    <submittedName>
        <fullName evidence="5">Uncharacterized protein</fullName>
    </submittedName>
</protein>
<name>A0A1E3B6K1_ASPCR</name>
<dbReference type="Gene3D" id="3.90.180.10">
    <property type="entry name" value="Medium-chain alcohol dehydrogenases, catalytic domain"/>
    <property type="match status" value="1"/>
</dbReference>
<sequence length="413" mass="44205">MATVTTTTTKTMNPPSPDAYVQLDNPPVVIQEKQESLQSSPILDRQRALFIHAAQQPYTLVTDHLVPAILKEGEILVKVAAIGLNPVDWKGPAFNFGLPSLPWINGRDLAGIVVRGSDPSGRVRTGDLVLVPSTDYRDIRKAAFQEYAITTASNAARIPSTTCPKAAASLGVAFVAAVLSLGVSLGLDLSAIDSLPGPDLVNTLKGVDENEIPVDVRGECFSASEDADRIKKGDWLAIWGASTTTGFITLQLAKLAGLRVICVADVARHGAKLLELGADLLVDRQDPERAVQIIQGVTNNKLRYAIDIVGRETATLLQRTLANSERAHLLGYAGLPKEQLENIKYHNIPVKLFHSSQAVGEQMVCWLEGLMQNKLVSLPEIVQAQGGLGGINAALELLRSGSVGGKRVVVNLD</sequence>
<dbReference type="InterPro" id="IPR036291">
    <property type="entry name" value="NAD(P)-bd_dom_sf"/>
</dbReference>
<dbReference type="GO" id="GO:0016651">
    <property type="term" value="F:oxidoreductase activity, acting on NAD(P)H"/>
    <property type="evidence" value="ECO:0007669"/>
    <property type="project" value="InterPro"/>
</dbReference>
<feature type="domain" description="Alcohol dehydrogenase-like N-terminal" evidence="4">
    <location>
        <begin position="72"/>
        <end position="159"/>
    </location>
</feature>
<comment type="caution">
    <text evidence="5">The sequence shown here is derived from an EMBL/GenBank/DDBJ whole genome shotgun (WGS) entry which is preliminary data.</text>
</comment>
<dbReference type="Pfam" id="PF00107">
    <property type="entry name" value="ADH_zinc_N"/>
    <property type="match status" value="1"/>
</dbReference>
<feature type="domain" description="Alcohol dehydrogenase-like C-terminal" evidence="3">
    <location>
        <begin position="246"/>
        <end position="338"/>
    </location>
</feature>
<dbReference type="AlphaFoldDB" id="A0A1E3B6K1"/>
<dbReference type="PANTHER" id="PTHR43482">
    <property type="entry name" value="PROTEIN AST1-RELATED"/>
    <property type="match status" value="1"/>
</dbReference>
<dbReference type="CDD" id="cd08249">
    <property type="entry name" value="enoyl_reductase_like"/>
    <property type="match status" value="1"/>
</dbReference>
<evidence type="ECO:0000256" key="1">
    <source>
        <dbReference type="ARBA" id="ARBA00008072"/>
    </source>
</evidence>
<dbReference type="InterPro" id="IPR013149">
    <property type="entry name" value="ADH-like_C"/>
</dbReference>
<proteinExistence type="inferred from homology"/>
<dbReference type="InterPro" id="IPR011032">
    <property type="entry name" value="GroES-like_sf"/>
</dbReference>
<dbReference type="Pfam" id="PF08240">
    <property type="entry name" value="ADH_N"/>
    <property type="match status" value="1"/>
</dbReference>
<dbReference type="VEuPathDB" id="FungiDB:SI65_08084"/>
<dbReference type="SUPFAM" id="SSF51735">
    <property type="entry name" value="NAD(P)-binding Rossmann-fold domains"/>
    <property type="match status" value="1"/>
</dbReference>
<dbReference type="InterPro" id="IPR052585">
    <property type="entry name" value="Lipid_raft_assoc_Zn_ADH"/>
</dbReference>
<dbReference type="InterPro" id="IPR047122">
    <property type="entry name" value="Trans-enoyl_RdTase-like"/>
</dbReference>
<dbReference type="OrthoDB" id="10257049at2759"/>
<evidence type="ECO:0000313" key="5">
    <source>
        <dbReference type="EMBL" id="ODM16577.1"/>
    </source>
</evidence>
<evidence type="ECO:0000256" key="2">
    <source>
        <dbReference type="ARBA" id="ARBA00023002"/>
    </source>
</evidence>
<dbReference type="InterPro" id="IPR013154">
    <property type="entry name" value="ADH-like_N"/>
</dbReference>
<evidence type="ECO:0000259" key="3">
    <source>
        <dbReference type="Pfam" id="PF00107"/>
    </source>
</evidence>
<keyword evidence="6" id="KW-1185">Reference proteome</keyword>
<comment type="similarity">
    <text evidence="1">Belongs to the zinc-containing alcohol dehydrogenase family.</text>
</comment>
<dbReference type="SUPFAM" id="SSF50129">
    <property type="entry name" value="GroES-like"/>
    <property type="match status" value="1"/>
</dbReference>
<gene>
    <name evidence="5" type="ORF">SI65_08084</name>
</gene>